<feature type="region of interest" description="Disordered" evidence="1">
    <location>
        <begin position="38"/>
        <end position="60"/>
    </location>
</feature>
<dbReference type="EMBL" id="JBHSOH010000020">
    <property type="protein sequence ID" value="MFC5849428.1"/>
    <property type="molecule type" value="Genomic_DNA"/>
</dbReference>
<protein>
    <submittedName>
        <fullName evidence="2">Uncharacterized protein</fullName>
    </submittedName>
</protein>
<evidence type="ECO:0000256" key="1">
    <source>
        <dbReference type="SAM" id="MobiDB-lite"/>
    </source>
</evidence>
<evidence type="ECO:0000313" key="2">
    <source>
        <dbReference type="EMBL" id="MFC5849428.1"/>
    </source>
</evidence>
<dbReference type="RefSeq" id="WP_380050560.1">
    <property type="nucleotide sequence ID" value="NZ_JBHSOH010000020.1"/>
</dbReference>
<comment type="caution">
    <text evidence="2">The sequence shown here is derived from an EMBL/GenBank/DDBJ whole genome shotgun (WGS) entry which is preliminary data.</text>
</comment>
<sequence length="150" mass="16863">MPYTTLSEQVGRLSNPQRSDAFVRRFREAVRTGELEAAQGGPRFTLPKTFRKRGSDETGTREAREMVIALTPEYEAWFQRVDAELAAVPSRSARPKPTAENIEAGVVDFKALAEETRRKMQAAFEKGQRLGQSRGRARAKPARRTRAGKK</sequence>
<keyword evidence="3" id="KW-1185">Reference proteome</keyword>
<feature type="compositionally biased region" description="Basic residues" evidence="1">
    <location>
        <begin position="135"/>
        <end position="150"/>
    </location>
</feature>
<dbReference type="Proteomes" id="UP001595979">
    <property type="component" value="Unassembled WGS sequence"/>
</dbReference>
<reference evidence="3" key="1">
    <citation type="journal article" date="2019" name="Int. J. Syst. Evol. Microbiol.">
        <title>The Global Catalogue of Microorganisms (GCM) 10K type strain sequencing project: providing services to taxonomists for standard genome sequencing and annotation.</title>
        <authorList>
            <consortium name="The Broad Institute Genomics Platform"/>
            <consortium name="The Broad Institute Genome Sequencing Center for Infectious Disease"/>
            <person name="Wu L."/>
            <person name="Ma J."/>
        </authorList>
    </citation>
    <scope>NUCLEOTIDE SEQUENCE [LARGE SCALE GENOMIC DNA]</scope>
    <source>
        <strain evidence="3">CGMCC 1.15053</strain>
    </source>
</reference>
<proteinExistence type="predicted"/>
<organism evidence="2 3">
    <name type="scientific">Deinococcus petrolearius</name>
    <dbReference type="NCBI Taxonomy" id="1751295"/>
    <lineage>
        <taxon>Bacteria</taxon>
        <taxon>Thermotogati</taxon>
        <taxon>Deinococcota</taxon>
        <taxon>Deinococci</taxon>
        <taxon>Deinococcales</taxon>
        <taxon>Deinococcaceae</taxon>
        <taxon>Deinococcus</taxon>
    </lineage>
</organism>
<name>A0ABW1DL22_9DEIO</name>
<evidence type="ECO:0000313" key="3">
    <source>
        <dbReference type="Proteomes" id="UP001595979"/>
    </source>
</evidence>
<accession>A0ABW1DL22</accession>
<gene>
    <name evidence="2" type="ORF">ACFPQ6_14035</name>
</gene>
<feature type="region of interest" description="Disordered" evidence="1">
    <location>
        <begin position="120"/>
        <end position="150"/>
    </location>
</feature>